<dbReference type="OrthoDB" id="5296019at2"/>
<dbReference type="EMBL" id="JGZU01000007">
    <property type="protein sequence ID" value="KFJ06489.1"/>
    <property type="molecule type" value="Genomic_DNA"/>
</dbReference>
<dbReference type="Gene3D" id="3.40.50.1980">
    <property type="entry name" value="Nitrogenase molybdenum iron protein domain"/>
    <property type="match status" value="1"/>
</dbReference>
<evidence type="ECO:0000256" key="4">
    <source>
        <dbReference type="ARBA" id="ARBA00022729"/>
    </source>
</evidence>
<evidence type="ECO:0000313" key="7">
    <source>
        <dbReference type="Proteomes" id="UP000029080"/>
    </source>
</evidence>
<dbReference type="eggNOG" id="COG0803">
    <property type="taxonomic scope" value="Bacteria"/>
</dbReference>
<evidence type="ECO:0000256" key="2">
    <source>
        <dbReference type="ARBA" id="ARBA00022448"/>
    </source>
</evidence>
<comment type="subcellular location">
    <subcellularLocation>
        <location evidence="1">Cell envelope</location>
    </subcellularLocation>
</comment>
<comment type="caution">
    <text evidence="6">The sequence shown here is derived from an EMBL/GenBank/DDBJ whole genome shotgun (WGS) entry which is preliminary data.</text>
</comment>
<keyword evidence="3" id="KW-0479">Metal-binding</keyword>
<dbReference type="GO" id="GO:0046872">
    <property type="term" value="F:metal ion binding"/>
    <property type="evidence" value="ECO:0007669"/>
    <property type="project" value="UniProtKB-KW"/>
</dbReference>
<dbReference type="RefSeq" id="WP_026642080.1">
    <property type="nucleotide sequence ID" value="NZ_JAXEUP010000032.1"/>
</dbReference>
<keyword evidence="4" id="KW-0732">Signal</keyword>
<dbReference type="PANTHER" id="PTHR42953:SF1">
    <property type="entry name" value="METAL-BINDING PROTEIN HI_0362-RELATED"/>
    <property type="match status" value="1"/>
</dbReference>
<dbReference type="GO" id="GO:0030001">
    <property type="term" value="P:metal ion transport"/>
    <property type="evidence" value="ECO:0007669"/>
    <property type="project" value="InterPro"/>
</dbReference>
<dbReference type="PANTHER" id="PTHR42953">
    <property type="entry name" value="HIGH-AFFINITY ZINC UPTAKE SYSTEM PROTEIN ZNUA-RELATED"/>
    <property type="match status" value="1"/>
</dbReference>
<organism evidence="6 7">
    <name type="scientific">Bifidobacterium tsurumiense</name>
    <dbReference type="NCBI Taxonomy" id="356829"/>
    <lineage>
        <taxon>Bacteria</taxon>
        <taxon>Bacillati</taxon>
        <taxon>Actinomycetota</taxon>
        <taxon>Actinomycetes</taxon>
        <taxon>Bifidobacteriales</taxon>
        <taxon>Bifidobacteriaceae</taxon>
        <taxon>Bifidobacterium</taxon>
    </lineage>
</organism>
<keyword evidence="2" id="KW-0813">Transport</keyword>
<dbReference type="PROSITE" id="PS51257">
    <property type="entry name" value="PROKAR_LIPOPROTEIN"/>
    <property type="match status" value="1"/>
</dbReference>
<dbReference type="STRING" id="356829.BITS_1169"/>
<feature type="compositionally biased region" description="Low complexity" evidence="5">
    <location>
        <begin position="305"/>
        <end position="334"/>
    </location>
</feature>
<dbReference type="AlphaFoldDB" id="A0A087EFD8"/>
<protein>
    <submittedName>
        <fullName evidence="6">Metals ABC transporter substrate-binding protein</fullName>
    </submittedName>
</protein>
<keyword evidence="7" id="KW-1185">Reference proteome</keyword>
<evidence type="ECO:0000256" key="1">
    <source>
        <dbReference type="ARBA" id="ARBA00004196"/>
    </source>
</evidence>
<dbReference type="InterPro" id="IPR050492">
    <property type="entry name" value="Bact_metal-bind_prot9"/>
</dbReference>
<dbReference type="GO" id="GO:0030313">
    <property type="term" value="C:cell envelope"/>
    <property type="evidence" value="ECO:0007669"/>
    <property type="project" value="UniProtKB-SubCell"/>
</dbReference>
<accession>A0A087EFD8</accession>
<gene>
    <name evidence="6" type="ORF">BITS_1169</name>
</gene>
<evidence type="ECO:0000313" key="6">
    <source>
        <dbReference type="EMBL" id="KFJ06489.1"/>
    </source>
</evidence>
<name>A0A087EFD8_9BIFI</name>
<proteinExistence type="predicted"/>
<evidence type="ECO:0000256" key="3">
    <source>
        <dbReference type="ARBA" id="ARBA00022723"/>
    </source>
</evidence>
<dbReference type="SUPFAM" id="SSF53807">
    <property type="entry name" value="Helical backbone' metal receptor"/>
    <property type="match status" value="1"/>
</dbReference>
<dbReference type="Proteomes" id="UP000029080">
    <property type="component" value="Unassembled WGS sequence"/>
</dbReference>
<sequence length="343" mass="35804">MKQGLRRATQIIAATIAGGLLITTTGCSQSSSSSSPSANADSTSSSPISVVASVNQWGSLAEQIGGDDVKVTSILSTTTVDAHDFEPTAADIATLQDSAVAVLNGAGYDTWASKNLGKDVITVSAADMVGATDGDNPHLWFSKDARDAVAKELSEAFAKALPDKKDDFATRLSAWQKKEDTLESSMSEFTQKHPDATYAATEAVAYYLMADLGFQDVTPKGYAQSAASESEPAATDVQEFQELLEAKKANLLINNTQEASDATNMITGTAGRSDIPVISISEQMPEGTSDLTEWITNLVKEISDALTSASSDQSSSPSSGTDDSSTSTSTETPSNEGQTDPGK</sequence>
<evidence type="ECO:0000256" key="5">
    <source>
        <dbReference type="SAM" id="MobiDB-lite"/>
    </source>
</evidence>
<dbReference type="Pfam" id="PF01297">
    <property type="entry name" value="ZnuA"/>
    <property type="match status" value="1"/>
</dbReference>
<dbReference type="InterPro" id="IPR006127">
    <property type="entry name" value="ZnuA-like"/>
</dbReference>
<feature type="region of interest" description="Disordered" evidence="5">
    <location>
        <begin position="305"/>
        <end position="343"/>
    </location>
</feature>
<reference evidence="6 7" key="1">
    <citation type="submission" date="2014-03" db="EMBL/GenBank/DDBJ databases">
        <title>Genomics of Bifidobacteria.</title>
        <authorList>
            <person name="Ventura M."/>
            <person name="Milani C."/>
            <person name="Lugli G.A."/>
        </authorList>
    </citation>
    <scope>NUCLEOTIDE SEQUENCE [LARGE SCALE GENOMIC DNA]</scope>
    <source>
        <strain evidence="6 7">JCM 13495</strain>
    </source>
</reference>